<feature type="region of interest" description="Disordered" evidence="1">
    <location>
        <begin position="62"/>
        <end position="106"/>
    </location>
</feature>
<protein>
    <submittedName>
        <fullName evidence="2">Uncharacterized protein</fullName>
    </submittedName>
</protein>
<sequence length="106" mass="11642">MAQGGGGKNKTLRKSGGKAKQQKSKGSARKTVGQTKKNMRSESKDYLRDKAGKSFINAIENDMASRVPSDQRAKLTLLKAKGPIIKNRSSGKKKPLTRGRKRKDNK</sequence>
<feature type="compositionally biased region" description="Basic and acidic residues" evidence="1">
    <location>
        <begin position="39"/>
        <end position="49"/>
    </location>
</feature>
<feature type="compositionally biased region" description="Basic residues" evidence="1">
    <location>
        <begin position="89"/>
        <end position="106"/>
    </location>
</feature>
<organism evidence="2">
    <name type="scientific">Neobodo designis</name>
    <name type="common">Flagellated protozoan</name>
    <name type="synonym">Bodo designis</name>
    <dbReference type="NCBI Taxonomy" id="312471"/>
    <lineage>
        <taxon>Eukaryota</taxon>
        <taxon>Discoba</taxon>
        <taxon>Euglenozoa</taxon>
        <taxon>Kinetoplastea</taxon>
        <taxon>Metakinetoplastina</taxon>
        <taxon>Neobodonida</taxon>
        <taxon>Neobodo</taxon>
    </lineage>
</organism>
<feature type="region of interest" description="Disordered" evidence="1">
    <location>
        <begin position="1"/>
        <end position="49"/>
    </location>
</feature>
<reference evidence="2" key="1">
    <citation type="submission" date="2021-01" db="EMBL/GenBank/DDBJ databases">
        <authorList>
            <person name="Corre E."/>
            <person name="Pelletier E."/>
            <person name="Niang G."/>
            <person name="Scheremetjew M."/>
            <person name="Finn R."/>
            <person name="Kale V."/>
            <person name="Holt S."/>
            <person name="Cochrane G."/>
            <person name="Meng A."/>
            <person name="Brown T."/>
            <person name="Cohen L."/>
        </authorList>
    </citation>
    <scope>NUCLEOTIDE SEQUENCE</scope>
    <source>
        <strain evidence="2">CCAP 1951/1</strain>
    </source>
</reference>
<evidence type="ECO:0000256" key="1">
    <source>
        <dbReference type="SAM" id="MobiDB-lite"/>
    </source>
</evidence>
<evidence type="ECO:0000313" key="2">
    <source>
        <dbReference type="EMBL" id="CAD9120050.1"/>
    </source>
</evidence>
<feature type="compositionally biased region" description="Basic residues" evidence="1">
    <location>
        <begin position="10"/>
        <end position="28"/>
    </location>
</feature>
<gene>
    <name evidence="2" type="ORF">NDES1114_LOCUS16856</name>
</gene>
<dbReference type="AlphaFoldDB" id="A0A7S1Q6S7"/>
<proteinExistence type="predicted"/>
<dbReference type="EMBL" id="HBGF01025477">
    <property type="protein sequence ID" value="CAD9120050.1"/>
    <property type="molecule type" value="Transcribed_RNA"/>
</dbReference>
<accession>A0A7S1Q6S7</accession>
<name>A0A7S1Q6S7_NEODS</name>